<dbReference type="EMBL" id="AZNH01000027">
    <property type="protein sequence ID" value="KID85801.1"/>
    <property type="molecule type" value="Genomic_DNA"/>
</dbReference>
<comment type="caution">
    <text evidence="1">The sequence shown here is derived from an EMBL/GenBank/DDBJ whole genome shotgun (WGS) entry which is preliminary data.</text>
</comment>
<proteinExistence type="predicted"/>
<organism evidence="1 2">
    <name type="scientific">Metarhizium guizhouense (strain ARSEF 977)</name>
    <dbReference type="NCBI Taxonomy" id="1276136"/>
    <lineage>
        <taxon>Eukaryota</taxon>
        <taxon>Fungi</taxon>
        <taxon>Dikarya</taxon>
        <taxon>Ascomycota</taxon>
        <taxon>Pezizomycotina</taxon>
        <taxon>Sordariomycetes</taxon>
        <taxon>Hypocreomycetidae</taxon>
        <taxon>Hypocreales</taxon>
        <taxon>Clavicipitaceae</taxon>
        <taxon>Metarhizium</taxon>
    </lineage>
</organism>
<evidence type="ECO:0000313" key="2">
    <source>
        <dbReference type="Proteomes" id="UP000031192"/>
    </source>
</evidence>
<gene>
    <name evidence="1" type="ORF">MGU_07109</name>
</gene>
<accession>A0A0B4H7P8</accession>
<protein>
    <submittedName>
        <fullName evidence="1">Uncharacterized protein</fullName>
    </submittedName>
</protein>
<dbReference type="OrthoDB" id="10275639at2759"/>
<evidence type="ECO:0000313" key="1">
    <source>
        <dbReference type="EMBL" id="KID85801.1"/>
    </source>
</evidence>
<dbReference type="HOGENOM" id="CLU_614048_0_0_1"/>
<dbReference type="AlphaFoldDB" id="A0A0B4H7P8"/>
<dbReference type="Proteomes" id="UP000031192">
    <property type="component" value="Unassembled WGS sequence"/>
</dbReference>
<name>A0A0B4H7P8_METGA</name>
<sequence>MSWNPGEEPETIASTKGSYDMMANSHKFCVEICGNILKGVELDSKAKDFLQHLIRWYTPQLQNNRSKIIGVDILSDGRFVIEDWPSLVFNMQVLKESIIERWEDTKRAAKIFKEKKNELSHLVLPPQTLIRIDTSYLIVEKRLPFDHRLLSEQEPYCLHANNLTLALEQLTKFIIWTGFRYPIPNRAPVLDLETRSRQQRRIGLINLDNCGVGTMSSRFIHDKTKTYMKYNKYKKHAFVRRRKLTLDIAKKSSIGLVKKDLTEDIKETIEEAICERLVRVVHPQHFDIIYEAAMSEGVDLKTIFHPPWVWERGCKDRLLAVENGQLTRDLLKTTQLCVHINAHYFGLIAQPFEMLQTVRLELDFDIDVRIRAFRSDSLIGVLFANENSKVVSIIVHLVQHLYDAPAVLKSVLGEEGEVISSVKRMSPAEGLCLLVKQRRYGDESAQFVKIHRESGFPITTDWSPQHPVE</sequence>
<reference evidence="1 2" key="1">
    <citation type="journal article" date="2014" name="Proc. Natl. Acad. Sci. U.S.A.">
        <title>Trajectory and genomic determinants of fungal-pathogen speciation and host adaptation.</title>
        <authorList>
            <person name="Hu X."/>
            <person name="Xiao G."/>
            <person name="Zheng P."/>
            <person name="Shang Y."/>
            <person name="Su Y."/>
            <person name="Zhang X."/>
            <person name="Liu X."/>
            <person name="Zhan S."/>
            <person name="St Leger R.J."/>
            <person name="Wang C."/>
        </authorList>
    </citation>
    <scope>NUCLEOTIDE SEQUENCE [LARGE SCALE GENOMIC DNA]</scope>
    <source>
        <strain evidence="1 2">ARSEF 977</strain>
    </source>
</reference>
<keyword evidence="2" id="KW-1185">Reference proteome</keyword>